<dbReference type="SUPFAM" id="SSF103473">
    <property type="entry name" value="MFS general substrate transporter"/>
    <property type="match status" value="1"/>
</dbReference>
<evidence type="ECO:0000259" key="4">
    <source>
        <dbReference type="PROSITE" id="PS50850"/>
    </source>
</evidence>
<feature type="transmembrane region" description="Helical" evidence="3">
    <location>
        <begin position="339"/>
        <end position="357"/>
    </location>
</feature>
<keyword evidence="3" id="KW-1133">Transmembrane helix</keyword>
<feature type="transmembrane region" description="Helical" evidence="3">
    <location>
        <begin position="308"/>
        <end position="327"/>
    </location>
</feature>
<dbReference type="GO" id="GO:0022857">
    <property type="term" value="F:transmembrane transporter activity"/>
    <property type="evidence" value="ECO:0007669"/>
    <property type="project" value="InterPro"/>
</dbReference>
<feature type="transmembrane region" description="Helical" evidence="3">
    <location>
        <begin position="227"/>
        <end position="247"/>
    </location>
</feature>
<dbReference type="Proteomes" id="UP000663853">
    <property type="component" value="Unassembled WGS sequence"/>
</dbReference>
<feature type="transmembrane region" description="Helical" evidence="3">
    <location>
        <begin position="160"/>
        <end position="183"/>
    </location>
</feature>
<dbReference type="InterPro" id="IPR011701">
    <property type="entry name" value="MFS"/>
</dbReference>
<dbReference type="PANTHER" id="PTHR11360:SF234">
    <property type="entry name" value="MFS-TYPE TRANSPORTER DBAD-RELATED"/>
    <property type="match status" value="1"/>
</dbReference>
<dbReference type="PROSITE" id="PS50850">
    <property type="entry name" value="MFS"/>
    <property type="match status" value="1"/>
</dbReference>
<evidence type="ECO:0000256" key="2">
    <source>
        <dbReference type="ARBA" id="ARBA00006727"/>
    </source>
</evidence>
<dbReference type="EMBL" id="CAJMXA010002096">
    <property type="protein sequence ID" value="CAE6475518.1"/>
    <property type="molecule type" value="Genomic_DNA"/>
</dbReference>
<feature type="transmembrane region" description="Helical" evidence="3">
    <location>
        <begin position="195"/>
        <end position="215"/>
    </location>
</feature>
<accession>A0A8H3H1F3</accession>
<dbReference type="Pfam" id="PF07690">
    <property type="entry name" value="MFS_1"/>
    <property type="match status" value="1"/>
</dbReference>
<feature type="transmembrane region" description="Helical" evidence="3">
    <location>
        <begin position="133"/>
        <end position="154"/>
    </location>
</feature>
<gene>
    <name evidence="5" type="ORF">RDB_LOCUS80740</name>
</gene>
<reference evidence="5" key="1">
    <citation type="submission" date="2021-01" db="EMBL/GenBank/DDBJ databases">
        <authorList>
            <person name="Kaushik A."/>
        </authorList>
    </citation>
    <scope>NUCLEOTIDE SEQUENCE</scope>
    <source>
        <strain evidence="5">AG6-10EEA</strain>
    </source>
</reference>
<dbReference type="GO" id="GO:0016020">
    <property type="term" value="C:membrane"/>
    <property type="evidence" value="ECO:0007669"/>
    <property type="project" value="UniProtKB-SubCell"/>
</dbReference>
<sequence length="461" mass="50156">MGYIKWRYVVSTSYHSDLQTLDAMEHNQPFDAETATLDVSNTAAPPDEKQTPAYSSPQIPDGGVTAWATVAGAWLVLFCTFGYVNAFGVYQDYYTRIFMTNKSSSDIAWIGSTQICLQFLLGTVSGKLFDEGYFHALIGCGSLLYVFCLFMLSLAKERQFYQIFLPQAIGMGTALGLMFLPAVSVISHHFSKRRALAVGIVTSGSSCGGIVFPIMLNKMFERHGFAWGVRSTAFLVLGLLTIANLLMRTRLPPRSQRPPTPAPDFKAIMTDSTYLATTVGSFFVMMGLFIPIFYIQLFSVEHGIDETLAFYSVAILNAASILGRTIPNFIADKIGPFNLLIPCSAITGALIFAMFGVKSPAALIVFSILYGFFSGAYVSLTIPVFISLAKAFYEIGIRMGLAFGVISFAGLTGTPIAGALLTRELTWWRPILFAGIVVICGCVCLSIARNSQARAKGTSKV</sequence>
<organism evidence="5 6">
    <name type="scientific">Rhizoctonia solani</name>
    <dbReference type="NCBI Taxonomy" id="456999"/>
    <lineage>
        <taxon>Eukaryota</taxon>
        <taxon>Fungi</taxon>
        <taxon>Dikarya</taxon>
        <taxon>Basidiomycota</taxon>
        <taxon>Agaricomycotina</taxon>
        <taxon>Agaricomycetes</taxon>
        <taxon>Cantharellales</taxon>
        <taxon>Ceratobasidiaceae</taxon>
        <taxon>Rhizoctonia</taxon>
    </lineage>
</organism>
<keyword evidence="3" id="KW-0472">Membrane</keyword>
<dbReference type="InterPro" id="IPR020846">
    <property type="entry name" value="MFS_dom"/>
</dbReference>
<feature type="domain" description="Major facilitator superfamily (MFS) profile" evidence="4">
    <location>
        <begin position="273"/>
        <end position="461"/>
    </location>
</feature>
<dbReference type="InterPro" id="IPR036259">
    <property type="entry name" value="MFS_trans_sf"/>
</dbReference>
<evidence type="ECO:0000256" key="1">
    <source>
        <dbReference type="ARBA" id="ARBA00004141"/>
    </source>
</evidence>
<comment type="similarity">
    <text evidence="2">Belongs to the major facilitator superfamily. Monocarboxylate porter (TC 2.A.1.13) family.</text>
</comment>
<dbReference type="AlphaFoldDB" id="A0A8H3H1F3"/>
<comment type="caution">
    <text evidence="5">The sequence shown here is derived from an EMBL/GenBank/DDBJ whole genome shotgun (WGS) entry which is preliminary data.</text>
</comment>
<name>A0A8H3H1F3_9AGAM</name>
<proteinExistence type="inferred from homology"/>
<feature type="transmembrane region" description="Helical" evidence="3">
    <location>
        <begin position="274"/>
        <end position="296"/>
    </location>
</feature>
<evidence type="ECO:0000313" key="6">
    <source>
        <dbReference type="Proteomes" id="UP000663853"/>
    </source>
</evidence>
<evidence type="ECO:0000313" key="5">
    <source>
        <dbReference type="EMBL" id="CAE6475518.1"/>
    </source>
</evidence>
<feature type="transmembrane region" description="Helical" evidence="3">
    <location>
        <begin position="363"/>
        <end position="389"/>
    </location>
</feature>
<comment type="subcellular location">
    <subcellularLocation>
        <location evidence="1">Membrane</location>
        <topology evidence="1">Multi-pass membrane protein</topology>
    </subcellularLocation>
</comment>
<dbReference type="PANTHER" id="PTHR11360">
    <property type="entry name" value="MONOCARBOXYLATE TRANSPORTER"/>
    <property type="match status" value="1"/>
</dbReference>
<dbReference type="InterPro" id="IPR050327">
    <property type="entry name" value="Proton-linked_MCT"/>
</dbReference>
<keyword evidence="3" id="KW-0812">Transmembrane</keyword>
<feature type="transmembrane region" description="Helical" evidence="3">
    <location>
        <begin position="401"/>
        <end position="421"/>
    </location>
</feature>
<evidence type="ECO:0000256" key="3">
    <source>
        <dbReference type="SAM" id="Phobius"/>
    </source>
</evidence>
<feature type="transmembrane region" description="Helical" evidence="3">
    <location>
        <begin position="64"/>
        <end position="87"/>
    </location>
</feature>
<protein>
    <recommendedName>
        <fullName evidence="4">Major facilitator superfamily (MFS) profile domain-containing protein</fullName>
    </recommendedName>
</protein>
<dbReference type="Gene3D" id="1.20.1250.20">
    <property type="entry name" value="MFS general substrate transporter like domains"/>
    <property type="match status" value="2"/>
</dbReference>
<feature type="transmembrane region" description="Helical" evidence="3">
    <location>
        <begin position="427"/>
        <end position="448"/>
    </location>
</feature>